<dbReference type="EMBL" id="QHHQ01000002">
    <property type="protein sequence ID" value="RAI02556.1"/>
    <property type="molecule type" value="Genomic_DNA"/>
</dbReference>
<dbReference type="InterPro" id="IPR005325">
    <property type="entry name" value="DUF308_memb"/>
</dbReference>
<keyword evidence="1" id="KW-1133">Transmembrane helix</keyword>
<dbReference type="InterPro" id="IPR052712">
    <property type="entry name" value="Acid_resist_chaperone_HdeD"/>
</dbReference>
<dbReference type="PANTHER" id="PTHR34989:SF1">
    <property type="entry name" value="PROTEIN HDED"/>
    <property type="match status" value="1"/>
</dbReference>
<comment type="caution">
    <text evidence="2">The sequence shown here is derived from an EMBL/GenBank/DDBJ whole genome shotgun (WGS) entry which is preliminary data.</text>
</comment>
<feature type="transmembrane region" description="Helical" evidence="1">
    <location>
        <begin position="104"/>
        <end position="125"/>
    </location>
</feature>
<proteinExistence type="predicted"/>
<gene>
    <name evidence="2" type="ORF">DLJ53_11390</name>
</gene>
<keyword evidence="1" id="KW-0812">Transmembrane</keyword>
<sequence>MTVLGIIGLGMAYGLTLAAVFWFGILTIIGGVGQLFDAVHHKGWRGILWHVIIGIVYIIAGIMLVTMPVASAFWLTLFLAIMLIVVGVSRIIMSFQMRSLGGIWLGVLISGIISIVLGILIYGTVTPPTPEALATPEGQLEWMRSWGWVIGLFVAIELIMEGLALVTVAFAVKGANESNTPAGGTPAAA</sequence>
<evidence type="ECO:0000313" key="3">
    <source>
        <dbReference type="Proteomes" id="UP000249590"/>
    </source>
</evidence>
<keyword evidence="3" id="KW-1185">Reference proteome</keyword>
<name>A0A8B2NRP8_9HYPH</name>
<feature type="transmembrane region" description="Helical" evidence="1">
    <location>
        <begin position="145"/>
        <end position="172"/>
    </location>
</feature>
<feature type="transmembrane region" description="Helical" evidence="1">
    <location>
        <begin position="72"/>
        <end position="92"/>
    </location>
</feature>
<protein>
    <recommendedName>
        <fullName evidence="4">DUF308 domain-containing protein</fullName>
    </recommendedName>
</protein>
<keyword evidence="1" id="KW-0472">Membrane</keyword>
<evidence type="ECO:0000313" key="2">
    <source>
        <dbReference type="EMBL" id="RAI02556.1"/>
    </source>
</evidence>
<feature type="transmembrane region" description="Helical" evidence="1">
    <location>
        <begin position="47"/>
        <end position="66"/>
    </location>
</feature>
<evidence type="ECO:0008006" key="4">
    <source>
        <dbReference type="Google" id="ProtNLM"/>
    </source>
</evidence>
<dbReference type="GO" id="GO:0005886">
    <property type="term" value="C:plasma membrane"/>
    <property type="evidence" value="ECO:0007669"/>
    <property type="project" value="TreeGrafter"/>
</dbReference>
<accession>A0A8B2NRP8</accession>
<evidence type="ECO:0000256" key="1">
    <source>
        <dbReference type="SAM" id="Phobius"/>
    </source>
</evidence>
<dbReference type="AlphaFoldDB" id="A0A8B2NRP8"/>
<organism evidence="2 3">
    <name type="scientific">Acuticoccus sediminis</name>
    <dbReference type="NCBI Taxonomy" id="2184697"/>
    <lineage>
        <taxon>Bacteria</taxon>
        <taxon>Pseudomonadati</taxon>
        <taxon>Pseudomonadota</taxon>
        <taxon>Alphaproteobacteria</taxon>
        <taxon>Hyphomicrobiales</taxon>
        <taxon>Amorphaceae</taxon>
        <taxon>Acuticoccus</taxon>
    </lineage>
</organism>
<reference evidence="2 3" key="1">
    <citation type="submission" date="2018-05" db="EMBL/GenBank/DDBJ databases">
        <title>Acuticoccus sediminis sp. nov., isolated from deep-sea sediment of Indian Ocean.</title>
        <authorList>
            <person name="Liu X."/>
            <person name="Lai Q."/>
            <person name="Du Y."/>
            <person name="Sun F."/>
            <person name="Zhang X."/>
            <person name="Wang S."/>
            <person name="Shao Z."/>
        </authorList>
    </citation>
    <scope>NUCLEOTIDE SEQUENCE [LARGE SCALE GENOMIC DNA]</scope>
    <source>
        <strain evidence="2 3">PTG4-2</strain>
    </source>
</reference>
<dbReference type="Proteomes" id="UP000249590">
    <property type="component" value="Unassembled WGS sequence"/>
</dbReference>
<feature type="transmembrane region" description="Helical" evidence="1">
    <location>
        <begin position="12"/>
        <end position="35"/>
    </location>
</feature>
<dbReference type="PANTHER" id="PTHR34989">
    <property type="entry name" value="PROTEIN HDED"/>
    <property type="match status" value="1"/>
</dbReference>
<dbReference type="Pfam" id="PF03729">
    <property type="entry name" value="DUF308"/>
    <property type="match status" value="1"/>
</dbReference>
<dbReference type="OrthoDB" id="5678253at2"/>